<reference evidence="1" key="1">
    <citation type="submission" date="2024-05" db="EMBL/GenBank/DDBJ databases">
        <authorList>
            <person name="Yang L."/>
            <person name="Pan L."/>
        </authorList>
    </citation>
    <scope>NUCLEOTIDE SEQUENCE</scope>
    <source>
        <strain evidence="1">FCG-7</strain>
    </source>
</reference>
<accession>A0AAU7F9P2</accession>
<organism evidence="1">
    <name type="scientific">Chitinibacter mangrovi</name>
    <dbReference type="NCBI Taxonomy" id="3153927"/>
    <lineage>
        <taxon>Bacteria</taxon>
        <taxon>Pseudomonadati</taxon>
        <taxon>Pseudomonadota</taxon>
        <taxon>Betaproteobacteria</taxon>
        <taxon>Neisseriales</taxon>
        <taxon>Chitinibacteraceae</taxon>
        <taxon>Chitinibacter</taxon>
    </lineage>
</organism>
<evidence type="ECO:0000313" key="1">
    <source>
        <dbReference type="EMBL" id="XBM00891.1"/>
    </source>
</evidence>
<gene>
    <name evidence="1" type="ORF">ABHF33_00995</name>
</gene>
<dbReference type="EMBL" id="CP157355">
    <property type="protein sequence ID" value="XBM00891.1"/>
    <property type="molecule type" value="Genomic_DNA"/>
</dbReference>
<dbReference type="RefSeq" id="WP_348945218.1">
    <property type="nucleotide sequence ID" value="NZ_CP157355.1"/>
</dbReference>
<dbReference type="AlphaFoldDB" id="A0AAU7F9P2"/>
<sequence length="107" mass="11989">MRSEISSANRELDSFKYRELTLKRKIAAPQSITENTIKEFEMANIIRLGLAKVIYTASAGTHSIDIPASDPETYTSVDFDIEIDTETTTILTELGELFIEACRNKNA</sequence>
<dbReference type="KEGG" id="cmav:ABHF33_00995"/>
<name>A0AAU7F9P2_9NEIS</name>
<proteinExistence type="predicted"/>
<protein>
    <submittedName>
        <fullName evidence="1">Uncharacterized protein</fullName>
    </submittedName>
</protein>